<feature type="region of interest" description="Disordered" evidence="1">
    <location>
        <begin position="46"/>
        <end position="83"/>
    </location>
</feature>
<feature type="compositionally biased region" description="Basic residues" evidence="1">
    <location>
        <begin position="73"/>
        <end position="82"/>
    </location>
</feature>
<gene>
    <name evidence="3" type="ORF">KCMC57_04380</name>
</gene>
<evidence type="ECO:0000256" key="1">
    <source>
        <dbReference type="SAM" id="MobiDB-lite"/>
    </source>
</evidence>
<dbReference type="RefSeq" id="WP_408649621.1">
    <property type="nucleotide sequence ID" value="NZ_AP035881.2"/>
</dbReference>
<dbReference type="EMBL" id="AP035881">
    <property type="protein sequence ID" value="BFP44070.1"/>
    <property type="molecule type" value="Genomic_DNA"/>
</dbReference>
<sequence length="95" mass="9852">MNKRMARTVATVALTAGIVAVPAAGTALADSPVRGAHQHYNHQVHASTSNVSYDESTTYHSSSSGAQHSHGSSGHHHGHGQQHYHGLLGLGLLGL</sequence>
<dbReference type="AlphaFoldDB" id="A0AB33JU17"/>
<feature type="compositionally biased region" description="Polar residues" evidence="1">
    <location>
        <begin position="46"/>
        <end position="59"/>
    </location>
</feature>
<keyword evidence="2" id="KW-0732">Signal</keyword>
<evidence type="ECO:0000313" key="3">
    <source>
        <dbReference type="EMBL" id="BFP44070.1"/>
    </source>
</evidence>
<evidence type="ECO:0008006" key="4">
    <source>
        <dbReference type="Google" id="ProtNLM"/>
    </source>
</evidence>
<proteinExistence type="predicted"/>
<organism evidence="3">
    <name type="scientific">Kitasatospora sp. CMC57</name>
    <dbReference type="NCBI Taxonomy" id="3231513"/>
    <lineage>
        <taxon>Bacteria</taxon>
        <taxon>Bacillati</taxon>
        <taxon>Actinomycetota</taxon>
        <taxon>Actinomycetes</taxon>
        <taxon>Kitasatosporales</taxon>
        <taxon>Streptomycetaceae</taxon>
        <taxon>Kitasatospora</taxon>
    </lineage>
</organism>
<evidence type="ECO:0000256" key="2">
    <source>
        <dbReference type="SAM" id="SignalP"/>
    </source>
</evidence>
<protein>
    <recommendedName>
        <fullName evidence="4">Secreted protein</fullName>
    </recommendedName>
</protein>
<feature type="chain" id="PRO_5044331439" description="Secreted protein" evidence="2">
    <location>
        <begin position="30"/>
        <end position="95"/>
    </location>
</feature>
<reference evidence="3" key="1">
    <citation type="submission" date="2024-07" db="EMBL/GenBank/DDBJ databases">
        <title>Complete genome sequences of cellulolytic bacteria, Kitasatospora sp. CMC57 and Streptomyces sp. CMC78, isolated from Japanese agricultural soil.</title>
        <authorList>
            <person name="Hashimoto T."/>
            <person name="Ito M."/>
            <person name="Iwamoto M."/>
            <person name="Fukahori D."/>
            <person name="Shoda T."/>
            <person name="Sakoda M."/>
            <person name="Morohoshi T."/>
            <person name="Mitsuboshi M."/>
            <person name="Nishizawa T."/>
        </authorList>
    </citation>
    <scope>NUCLEOTIDE SEQUENCE</scope>
    <source>
        <strain evidence="3">CMC57</strain>
    </source>
</reference>
<accession>A0AB33JU17</accession>
<name>A0AB33JU17_9ACTN</name>
<feature type="signal peptide" evidence="2">
    <location>
        <begin position="1"/>
        <end position="29"/>
    </location>
</feature>
<feature type="compositionally biased region" description="Low complexity" evidence="1">
    <location>
        <begin position="60"/>
        <end position="72"/>
    </location>
</feature>